<dbReference type="SUPFAM" id="SSF46785">
    <property type="entry name" value="Winged helix' DNA-binding domain"/>
    <property type="match status" value="1"/>
</dbReference>
<dbReference type="InterPro" id="IPR005119">
    <property type="entry name" value="LysR_subst-bd"/>
</dbReference>
<dbReference type="Proteomes" id="UP000646365">
    <property type="component" value="Unassembled WGS sequence"/>
</dbReference>
<dbReference type="FunFam" id="1.10.10.10:FF:000001">
    <property type="entry name" value="LysR family transcriptional regulator"/>
    <property type="match status" value="1"/>
</dbReference>
<evidence type="ECO:0000256" key="2">
    <source>
        <dbReference type="ARBA" id="ARBA00023015"/>
    </source>
</evidence>
<reference evidence="6" key="1">
    <citation type="journal article" date="2014" name="Int. J. Syst. Evol. Microbiol.">
        <title>Complete genome sequence of Corynebacterium casei LMG S-19264T (=DSM 44701T), isolated from a smear-ripened cheese.</title>
        <authorList>
            <consortium name="US DOE Joint Genome Institute (JGI-PGF)"/>
            <person name="Walter F."/>
            <person name="Albersmeier A."/>
            <person name="Kalinowski J."/>
            <person name="Ruckert C."/>
        </authorList>
    </citation>
    <scope>NUCLEOTIDE SEQUENCE</scope>
    <source>
        <strain evidence="6">CGMCC 1.15725</strain>
    </source>
</reference>
<dbReference type="CDD" id="cd08477">
    <property type="entry name" value="PBP2_CrgA_like_8"/>
    <property type="match status" value="1"/>
</dbReference>
<dbReference type="PROSITE" id="PS50931">
    <property type="entry name" value="HTH_LYSR"/>
    <property type="match status" value="1"/>
</dbReference>
<evidence type="ECO:0000313" key="7">
    <source>
        <dbReference type="Proteomes" id="UP000646365"/>
    </source>
</evidence>
<dbReference type="RefSeq" id="WP_189044921.1">
    <property type="nucleotide sequence ID" value="NZ_BMJQ01000004.1"/>
</dbReference>
<dbReference type="Gene3D" id="1.10.10.10">
    <property type="entry name" value="Winged helix-like DNA-binding domain superfamily/Winged helix DNA-binding domain"/>
    <property type="match status" value="1"/>
</dbReference>
<comment type="caution">
    <text evidence="6">The sequence shown here is derived from an EMBL/GenBank/DDBJ whole genome shotgun (WGS) entry which is preliminary data.</text>
</comment>
<sequence length="306" mass="33731">MDVLKAMGVFVRTVDSGSLTAAAAACDLSPTMVGNHLQALEDRLGTRLLNRTTRRQHLTEFGQTYYDRCVEILRLVEDADSLAQEAHAQPKGRLRITASAAFGTERLMPALADYAALYPKINLDVVITDTVVDLAEDGFEAAIRIGSLQGSDLVARPLAAYKLMICAAPRYLAERGEPLRPEDLARHECLAYTYSSRSEWRSAQAVWRMTGPVGESWGEISMPIAGRMQVDSAQGLRRAALAGMGIVMLPEIMLSEDIEAGRLVPLLHGYTPPIRPLNLIYLRDRRMSPKLRSFIDFIVGRFGQAA</sequence>
<dbReference type="PANTHER" id="PTHR30537">
    <property type="entry name" value="HTH-TYPE TRANSCRIPTIONAL REGULATOR"/>
    <property type="match status" value="1"/>
</dbReference>
<protein>
    <submittedName>
        <fullName evidence="6">LysR family transcriptional regulator</fullName>
    </submittedName>
</protein>
<dbReference type="Gene3D" id="3.40.190.290">
    <property type="match status" value="1"/>
</dbReference>
<proteinExistence type="inferred from homology"/>
<dbReference type="AlphaFoldDB" id="A0A8J2YT97"/>
<dbReference type="InterPro" id="IPR058163">
    <property type="entry name" value="LysR-type_TF_proteobact-type"/>
</dbReference>
<dbReference type="SUPFAM" id="SSF53850">
    <property type="entry name" value="Periplasmic binding protein-like II"/>
    <property type="match status" value="1"/>
</dbReference>
<dbReference type="InterPro" id="IPR036388">
    <property type="entry name" value="WH-like_DNA-bd_sf"/>
</dbReference>
<feature type="domain" description="HTH lysR-type" evidence="5">
    <location>
        <begin position="1"/>
        <end position="59"/>
    </location>
</feature>
<name>A0A8J2YT97_9PROT</name>
<dbReference type="GO" id="GO:0006351">
    <property type="term" value="P:DNA-templated transcription"/>
    <property type="evidence" value="ECO:0007669"/>
    <property type="project" value="TreeGrafter"/>
</dbReference>
<keyword evidence="3" id="KW-0238">DNA-binding</keyword>
<accession>A0A8J2YT97</accession>
<dbReference type="PANTHER" id="PTHR30537:SF5">
    <property type="entry name" value="HTH-TYPE TRANSCRIPTIONAL ACTIVATOR TTDR-RELATED"/>
    <property type="match status" value="1"/>
</dbReference>
<keyword evidence="4" id="KW-0804">Transcription</keyword>
<keyword evidence="2" id="KW-0805">Transcription regulation</keyword>
<evidence type="ECO:0000256" key="4">
    <source>
        <dbReference type="ARBA" id="ARBA00023163"/>
    </source>
</evidence>
<dbReference type="GO" id="GO:0003700">
    <property type="term" value="F:DNA-binding transcription factor activity"/>
    <property type="evidence" value="ECO:0007669"/>
    <property type="project" value="InterPro"/>
</dbReference>
<dbReference type="Pfam" id="PF03466">
    <property type="entry name" value="LysR_substrate"/>
    <property type="match status" value="1"/>
</dbReference>
<gene>
    <name evidence="6" type="ORF">GCM10011611_18810</name>
</gene>
<dbReference type="InterPro" id="IPR036390">
    <property type="entry name" value="WH_DNA-bd_sf"/>
</dbReference>
<evidence type="ECO:0000313" key="6">
    <source>
        <dbReference type="EMBL" id="GGF13347.1"/>
    </source>
</evidence>
<comment type="similarity">
    <text evidence="1">Belongs to the LysR transcriptional regulatory family.</text>
</comment>
<keyword evidence="7" id="KW-1185">Reference proteome</keyword>
<evidence type="ECO:0000259" key="5">
    <source>
        <dbReference type="PROSITE" id="PS50931"/>
    </source>
</evidence>
<evidence type="ECO:0000256" key="1">
    <source>
        <dbReference type="ARBA" id="ARBA00009437"/>
    </source>
</evidence>
<organism evidence="6 7">
    <name type="scientific">Aliidongia dinghuensis</name>
    <dbReference type="NCBI Taxonomy" id="1867774"/>
    <lineage>
        <taxon>Bacteria</taxon>
        <taxon>Pseudomonadati</taxon>
        <taxon>Pseudomonadota</taxon>
        <taxon>Alphaproteobacteria</taxon>
        <taxon>Rhodospirillales</taxon>
        <taxon>Dongiaceae</taxon>
        <taxon>Aliidongia</taxon>
    </lineage>
</organism>
<dbReference type="InterPro" id="IPR000847">
    <property type="entry name" value="LysR_HTH_N"/>
</dbReference>
<dbReference type="EMBL" id="BMJQ01000004">
    <property type="protein sequence ID" value="GGF13347.1"/>
    <property type="molecule type" value="Genomic_DNA"/>
</dbReference>
<dbReference type="Pfam" id="PF00126">
    <property type="entry name" value="HTH_1"/>
    <property type="match status" value="1"/>
</dbReference>
<evidence type="ECO:0000256" key="3">
    <source>
        <dbReference type="ARBA" id="ARBA00023125"/>
    </source>
</evidence>
<dbReference type="PROSITE" id="PS51257">
    <property type="entry name" value="PROKAR_LIPOPROTEIN"/>
    <property type="match status" value="1"/>
</dbReference>
<dbReference type="GO" id="GO:0043565">
    <property type="term" value="F:sequence-specific DNA binding"/>
    <property type="evidence" value="ECO:0007669"/>
    <property type="project" value="TreeGrafter"/>
</dbReference>
<reference evidence="6" key="2">
    <citation type="submission" date="2020-09" db="EMBL/GenBank/DDBJ databases">
        <authorList>
            <person name="Sun Q."/>
            <person name="Zhou Y."/>
        </authorList>
    </citation>
    <scope>NUCLEOTIDE SEQUENCE</scope>
    <source>
        <strain evidence="6">CGMCC 1.15725</strain>
    </source>
</reference>